<keyword evidence="1" id="KW-1133">Transmembrane helix</keyword>
<keyword evidence="1" id="KW-0812">Transmembrane</keyword>
<keyword evidence="1" id="KW-0472">Membrane</keyword>
<evidence type="ECO:0000313" key="2">
    <source>
        <dbReference type="EMBL" id="OQK18086.1"/>
    </source>
</evidence>
<dbReference type="OrthoDB" id="7272344at2"/>
<dbReference type="AlphaFoldDB" id="A0A1V8M992"/>
<keyword evidence="3" id="KW-1185">Reference proteome</keyword>
<reference evidence="2 3" key="1">
    <citation type="submission" date="2015-12" db="EMBL/GenBank/DDBJ databases">
        <authorList>
            <person name="Shamseldin A."/>
            <person name="Moawad H."/>
            <person name="Abd El-Rahim W.M."/>
            <person name="Sadowsky M.J."/>
        </authorList>
    </citation>
    <scope>NUCLEOTIDE SEQUENCE [LARGE SCALE GENOMIC DNA]</scope>
    <source>
        <strain evidence="2 3">WF1</strain>
    </source>
</reference>
<comment type="caution">
    <text evidence="2">The sequence shown here is derived from an EMBL/GenBank/DDBJ whole genome shotgun (WGS) entry which is preliminary data.</text>
</comment>
<dbReference type="RefSeq" id="WP_080522689.1">
    <property type="nucleotide sequence ID" value="NZ_LPUF01000001.1"/>
</dbReference>
<feature type="transmembrane region" description="Helical" evidence="1">
    <location>
        <begin position="72"/>
        <end position="92"/>
    </location>
</feature>
<dbReference type="STRING" id="1420851.AU255_09635"/>
<protein>
    <submittedName>
        <fullName evidence="2">Uncharacterized protein</fullName>
    </submittedName>
</protein>
<dbReference type="InterPro" id="IPR045387">
    <property type="entry name" value="DUF6524"/>
</dbReference>
<evidence type="ECO:0000256" key="1">
    <source>
        <dbReference type="SAM" id="Phobius"/>
    </source>
</evidence>
<gene>
    <name evidence="2" type="ORF">AU255_09635</name>
</gene>
<feature type="transmembrane region" description="Helical" evidence="1">
    <location>
        <begin position="48"/>
        <end position="65"/>
    </location>
</feature>
<dbReference type="EMBL" id="LPUF01000001">
    <property type="protein sequence ID" value="OQK18086.1"/>
    <property type="molecule type" value="Genomic_DNA"/>
</dbReference>
<evidence type="ECO:0000313" key="3">
    <source>
        <dbReference type="Proteomes" id="UP000191980"/>
    </source>
</evidence>
<sequence length="144" mass="15631">MNKFNFLSFILRLAGAIALVLLTFNPAGYSYFHWVQNALASEGTGFEAEHAFCGVVILIGWTILIRSTFRALGALGLILAIAFIGTLVWLMTSYGVVEVGSSTAITWAALISLAALLAIGLSWSHIRRRLTGQVDVDDVDDLRD</sequence>
<accession>A0A1V8M992</accession>
<dbReference type="Pfam" id="PF20134">
    <property type="entry name" value="DUF6524"/>
    <property type="match status" value="1"/>
</dbReference>
<name>A0A1V8M992_9GAMM</name>
<proteinExistence type="predicted"/>
<organism evidence="2 3">
    <name type="scientific">Methyloprofundus sedimenti</name>
    <dbReference type="NCBI Taxonomy" id="1420851"/>
    <lineage>
        <taxon>Bacteria</taxon>
        <taxon>Pseudomonadati</taxon>
        <taxon>Pseudomonadota</taxon>
        <taxon>Gammaproteobacteria</taxon>
        <taxon>Methylococcales</taxon>
        <taxon>Methylococcaceae</taxon>
        <taxon>Methyloprofundus</taxon>
    </lineage>
</organism>
<feature type="transmembrane region" description="Helical" evidence="1">
    <location>
        <begin position="104"/>
        <end position="123"/>
    </location>
</feature>
<dbReference type="Proteomes" id="UP000191980">
    <property type="component" value="Unassembled WGS sequence"/>
</dbReference>